<feature type="domain" description="Tripartite ATP-independent periplasmic transporters DctQ component" evidence="10">
    <location>
        <begin position="19"/>
        <end position="150"/>
    </location>
</feature>
<organism evidence="11 12">
    <name type="scientific">Marinibaculum pumilum</name>
    <dbReference type="NCBI Taxonomy" id="1766165"/>
    <lineage>
        <taxon>Bacteria</taxon>
        <taxon>Pseudomonadati</taxon>
        <taxon>Pseudomonadota</taxon>
        <taxon>Alphaproteobacteria</taxon>
        <taxon>Rhodospirillales</taxon>
        <taxon>Rhodospirillaceae</taxon>
        <taxon>Marinibaculum</taxon>
    </lineage>
</organism>
<sequence length="166" mass="17179">MSLLHRWVRGLLGIVLLAMVLLNVANAAGRYLFAASITGADEILVFAMIFLVILGAVLALALRSHIALELLPSHLKGRSASALFVLHDLATLCIAGFAADASWQFVQRIAAINPRSMALGLPMAIPHAALLAGLAGLAALALFLLVRDLRALLRAGAEAADGGGGA</sequence>
<comment type="function">
    <text evidence="9">Part of the tripartite ATP-independent periplasmic (TRAP) transport system.</text>
</comment>
<comment type="subcellular location">
    <subcellularLocation>
        <location evidence="1 9">Cell inner membrane</location>
        <topology evidence="1 9">Multi-pass membrane protein</topology>
    </subcellularLocation>
</comment>
<keyword evidence="6 9" id="KW-1133">Transmembrane helix</keyword>
<feature type="transmembrane region" description="Helical" evidence="9">
    <location>
        <begin position="125"/>
        <end position="146"/>
    </location>
</feature>
<dbReference type="RefSeq" id="WP_379898904.1">
    <property type="nucleotide sequence ID" value="NZ_JBHRTR010000015.1"/>
</dbReference>
<keyword evidence="2 9" id="KW-0813">Transport</keyword>
<evidence type="ECO:0000256" key="4">
    <source>
        <dbReference type="ARBA" id="ARBA00022519"/>
    </source>
</evidence>
<dbReference type="InterPro" id="IPR007387">
    <property type="entry name" value="TRAP_DctQ"/>
</dbReference>
<evidence type="ECO:0000256" key="5">
    <source>
        <dbReference type="ARBA" id="ARBA00022692"/>
    </source>
</evidence>
<evidence type="ECO:0000259" key="10">
    <source>
        <dbReference type="Pfam" id="PF04290"/>
    </source>
</evidence>
<evidence type="ECO:0000256" key="1">
    <source>
        <dbReference type="ARBA" id="ARBA00004429"/>
    </source>
</evidence>
<keyword evidence="12" id="KW-1185">Reference proteome</keyword>
<evidence type="ECO:0000256" key="8">
    <source>
        <dbReference type="ARBA" id="ARBA00038436"/>
    </source>
</evidence>
<accession>A0ABV7KWM1</accession>
<gene>
    <name evidence="11" type="ORF">ACFOGJ_06060</name>
</gene>
<evidence type="ECO:0000256" key="3">
    <source>
        <dbReference type="ARBA" id="ARBA00022475"/>
    </source>
</evidence>
<keyword evidence="7 9" id="KW-0472">Membrane</keyword>
<reference evidence="12" key="1">
    <citation type="journal article" date="2019" name="Int. J. Syst. Evol. Microbiol.">
        <title>The Global Catalogue of Microorganisms (GCM) 10K type strain sequencing project: providing services to taxonomists for standard genome sequencing and annotation.</title>
        <authorList>
            <consortium name="The Broad Institute Genomics Platform"/>
            <consortium name="The Broad Institute Genome Sequencing Center for Infectious Disease"/>
            <person name="Wu L."/>
            <person name="Ma J."/>
        </authorList>
    </citation>
    <scope>NUCLEOTIDE SEQUENCE [LARGE SCALE GENOMIC DNA]</scope>
    <source>
        <strain evidence="12">KCTC 42964</strain>
    </source>
</reference>
<evidence type="ECO:0000313" key="12">
    <source>
        <dbReference type="Proteomes" id="UP001595528"/>
    </source>
</evidence>
<comment type="similarity">
    <text evidence="8 9">Belongs to the TRAP transporter small permease family.</text>
</comment>
<proteinExistence type="inferred from homology"/>
<keyword evidence="5 9" id="KW-0812">Transmembrane</keyword>
<feature type="transmembrane region" description="Helical" evidence="9">
    <location>
        <begin position="83"/>
        <end position="105"/>
    </location>
</feature>
<dbReference type="PANTHER" id="PTHR35011:SF2">
    <property type="entry name" value="2,3-DIKETO-L-GULONATE TRAP TRANSPORTER SMALL PERMEASE PROTEIN YIAM"/>
    <property type="match status" value="1"/>
</dbReference>
<dbReference type="PANTHER" id="PTHR35011">
    <property type="entry name" value="2,3-DIKETO-L-GULONATE TRAP TRANSPORTER SMALL PERMEASE PROTEIN YIAM"/>
    <property type="match status" value="1"/>
</dbReference>
<name>A0ABV7KWM1_9PROT</name>
<dbReference type="Pfam" id="PF04290">
    <property type="entry name" value="DctQ"/>
    <property type="match status" value="1"/>
</dbReference>
<comment type="caution">
    <text evidence="11">The sequence shown here is derived from an EMBL/GenBank/DDBJ whole genome shotgun (WGS) entry which is preliminary data.</text>
</comment>
<evidence type="ECO:0000313" key="11">
    <source>
        <dbReference type="EMBL" id="MFC3226783.1"/>
    </source>
</evidence>
<keyword evidence="3" id="KW-1003">Cell membrane</keyword>
<keyword evidence="4 9" id="KW-0997">Cell inner membrane</keyword>
<comment type="subunit">
    <text evidence="9">The complex comprises the extracytoplasmic solute receptor protein and the two transmembrane proteins.</text>
</comment>
<dbReference type="Proteomes" id="UP001595528">
    <property type="component" value="Unassembled WGS sequence"/>
</dbReference>
<dbReference type="InterPro" id="IPR055348">
    <property type="entry name" value="DctQ"/>
</dbReference>
<feature type="transmembrane region" description="Helical" evidence="9">
    <location>
        <begin position="43"/>
        <end position="62"/>
    </location>
</feature>
<evidence type="ECO:0000256" key="6">
    <source>
        <dbReference type="ARBA" id="ARBA00022989"/>
    </source>
</evidence>
<dbReference type="EMBL" id="JBHRTR010000015">
    <property type="protein sequence ID" value="MFC3226783.1"/>
    <property type="molecule type" value="Genomic_DNA"/>
</dbReference>
<evidence type="ECO:0000256" key="9">
    <source>
        <dbReference type="RuleBase" id="RU369079"/>
    </source>
</evidence>
<comment type="caution">
    <text evidence="9">Lacks conserved residue(s) required for the propagation of feature annotation.</text>
</comment>
<evidence type="ECO:0000256" key="7">
    <source>
        <dbReference type="ARBA" id="ARBA00023136"/>
    </source>
</evidence>
<protein>
    <recommendedName>
        <fullName evidence="9">TRAP transporter small permease protein</fullName>
    </recommendedName>
</protein>
<evidence type="ECO:0000256" key="2">
    <source>
        <dbReference type="ARBA" id="ARBA00022448"/>
    </source>
</evidence>